<comment type="caution">
    <text evidence="1">The sequence shown here is derived from an EMBL/GenBank/DDBJ whole genome shotgun (WGS) entry which is preliminary data.</text>
</comment>
<dbReference type="Proteomes" id="UP001596432">
    <property type="component" value="Unassembled WGS sequence"/>
</dbReference>
<dbReference type="RefSeq" id="WP_274325469.1">
    <property type="nucleotide sequence ID" value="NZ_CP118158.1"/>
</dbReference>
<dbReference type="AlphaFoldDB" id="A0ABD5XXQ2"/>
<organism evidence="1 2">
    <name type="scientific">Halosimplex aquaticum</name>
    <dbReference type="NCBI Taxonomy" id="3026162"/>
    <lineage>
        <taxon>Archaea</taxon>
        <taxon>Methanobacteriati</taxon>
        <taxon>Methanobacteriota</taxon>
        <taxon>Stenosarchaea group</taxon>
        <taxon>Halobacteria</taxon>
        <taxon>Halobacteriales</taxon>
        <taxon>Haloarculaceae</taxon>
        <taxon>Halosimplex</taxon>
    </lineage>
</organism>
<proteinExistence type="predicted"/>
<evidence type="ECO:0000313" key="2">
    <source>
        <dbReference type="Proteomes" id="UP001596432"/>
    </source>
</evidence>
<protein>
    <submittedName>
        <fullName evidence="1">Uncharacterized protein</fullName>
    </submittedName>
</protein>
<gene>
    <name evidence="1" type="ORF">ACFQMA_08640</name>
</gene>
<accession>A0ABD5XXQ2</accession>
<sequence>MILLDSVPVEPGTAKSVDFFWSDVVTLDCDLDVGVSDHTPLERALEDILDDSGHLVTVDRIGLSRVTG</sequence>
<keyword evidence="2" id="KW-1185">Reference proteome</keyword>
<dbReference type="GeneID" id="78820169"/>
<dbReference type="EMBL" id="JBHTAS010000001">
    <property type="protein sequence ID" value="MFC7139902.1"/>
    <property type="molecule type" value="Genomic_DNA"/>
</dbReference>
<name>A0ABD5XXQ2_9EURY</name>
<evidence type="ECO:0000313" key="1">
    <source>
        <dbReference type="EMBL" id="MFC7139902.1"/>
    </source>
</evidence>
<reference evidence="1 2" key="1">
    <citation type="journal article" date="2019" name="Int. J. Syst. Evol. Microbiol.">
        <title>The Global Catalogue of Microorganisms (GCM) 10K type strain sequencing project: providing services to taxonomists for standard genome sequencing and annotation.</title>
        <authorList>
            <consortium name="The Broad Institute Genomics Platform"/>
            <consortium name="The Broad Institute Genome Sequencing Center for Infectious Disease"/>
            <person name="Wu L."/>
            <person name="Ma J."/>
        </authorList>
    </citation>
    <scope>NUCLEOTIDE SEQUENCE [LARGE SCALE GENOMIC DNA]</scope>
    <source>
        <strain evidence="1 2">XZYJT29</strain>
    </source>
</reference>